<organism evidence="1 2">
    <name type="scientific">Candidatus Methanogaster sp</name>
    <dbReference type="NCBI Taxonomy" id="3386292"/>
    <lineage>
        <taxon>Archaea</taxon>
        <taxon>Methanobacteriati</taxon>
        <taxon>Methanobacteriota</taxon>
        <taxon>Stenosarchaea group</taxon>
        <taxon>Methanomicrobia</taxon>
        <taxon>Methanosarcinales</taxon>
        <taxon>ANME-2 cluster</taxon>
        <taxon>Candidatus Methanogasteraceae</taxon>
        <taxon>Candidatus Methanogaster</taxon>
    </lineage>
</organism>
<sequence>MGNVTRMLSVLLVIALMILLFAGTAAAATPPVPYFNQCDPRWSDDRLGGDGQVICSHGLARSTSAYAFQETYGEEYLTKADLTSPIIDDFEDADVGDWSSFATQDASIDLSSSNNSKSGNHSMRIDCNLSGYETNWCGAYRQIDTWINYDNVSLWVYGDNSGNTLEIKLEEDYGEEGWVQWVYAPVINWSGWKKLEIPVPSFSAEGGANDISDDKSKVNRFTLVVSGTSPPGSTVYVDDIRLKLSDKTVSDDDFLEMLERATFEYFRNEANPANGLIRDRSTSDSPCSIAAVGFGLSAICIAESRGWINRTDASDRVLTTLETFNNLYNKEGFYYHWINMETCERERNCEVSSIDTALLMAGILHAGEHYKENESIRNLSNELYRRVNWTWMLNGTDTIAMKWTPEEGLSPDYWRGYNEAMIMYLLAIGSPTHPVPDPEGSWNAWASTYGVGCGRMIDGFEDNNVSDWAPFTNSSSGASINISPSNNSKIGDYSMKIDYNIGYNTGGEQCGVYLQKITWANYDSVNLWIYGDDSGNTLRIKLEEDSDEEHWIYELFLNWTGWKEFDIPVSSLEVWEKTRNDGILNKTKVNRFTVVILGTSASGSTIYLDDFKLPCSFSDCCDGEDFIYCWTGSLFTYQYSHCWIDFRCKHDDYANYWQNSINAVRENRLFCIDNSDVYATYNENCWGLTACDGPNGYAGYGSCPCYCHDGTIPPTGAGESVALAPDIAIPALRYMYETYGGKIWGKYGFKDAFNLDTNISLDGCQPWWTEDYIGIDEGAIILMIENYRSGLVWNEFMQNPYVMNAMDEAGFVPMIRGDLDYDCALTSADALICLQIAAGSRPCDAEMFAAADVSGDNRVTSLDALMILQAAAGRIEL</sequence>
<reference evidence="1" key="1">
    <citation type="submission" date="2018-01" db="EMBL/GenBank/DDBJ databases">
        <authorList>
            <person name="Krukenberg V."/>
        </authorList>
    </citation>
    <scope>NUCLEOTIDE SEQUENCE</scope>
    <source>
        <strain evidence="1">E20ANME2</strain>
    </source>
</reference>
<dbReference type="Proteomes" id="UP000248329">
    <property type="component" value="Unassembled WGS sequence"/>
</dbReference>
<dbReference type="EMBL" id="PQXF01000046">
    <property type="protein sequence ID" value="PXF57942.1"/>
    <property type="molecule type" value="Genomic_DNA"/>
</dbReference>
<gene>
    <name evidence="1" type="ORF">C4B59_14305</name>
</gene>
<accession>A0AC61KZG6</accession>
<name>A0AC61KZG6_9EURY</name>
<evidence type="ECO:0000313" key="2">
    <source>
        <dbReference type="Proteomes" id="UP000248329"/>
    </source>
</evidence>
<protein>
    <submittedName>
        <fullName evidence="1">Uncharacterized protein</fullName>
    </submittedName>
</protein>
<evidence type="ECO:0000313" key="1">
    <source>
        <dbReference type="EMBL" id="PXF57942.1"/>
    </source>
</evidence>
<proteinExistence type="predicted"/>
<comment type="caution">
    <text evidence="1">The sequence shown here is derived from an EMBL/GenBank/DDBJ whole genome shotgun (WGS) entry which is preliminary data.</text>
</comment>